<dbReference type="AlphaFoldDB" id="A0A0U5BVK6"/>
<protein>
    <submittedName>
        <fullName evidence="2">Uncharacterized protein</fullName>
    </submittedName>
</protein>
<feature type="region of interest" description="Disordered" evidence="1">
    <location>
        <begin position="82"/>
        <end position="104"/>
    </location>
</feature>
<accession>A0A0U5BVK6</accession>
<evidence type="ECO:0000256" key="1">
    <source>
        <dbReference type="SAM" id="MobiDB-lite"/>
    </source>
</evidence>
<dbReference type="RefSeq" id="WP_096421717.1">
    <property type="nucleotide sequence ID" value="NZ_AP017315.1"/>
</dbReference>
<dbReference type="Proteomes" id="UP000218965">
    <property type="component" value="Chromosome"/>
</dbReference>
<reference evidence="3" key="1">
    <citation type="submission" date="2015-12" db="EMBL/GenBank/DDBJ databases">
        <authorList>
            <person name="Shamseldin A."/>
            <person name="Moawad H."/>
            <person name="Abd El-Rahim W.M."/>
            <person name="Sadowsky M.J."/>
        </authorList>
    </citation>
    <scope>NUCLEOTIDE SEQUENCE [LARGE SCALE GENOMIC DNA]</scope>
    <source>
        <strain evidence="3">JAM AC0309</strain>
    </source>
</reference>
<feature type="compositionally biased region" description="Basic and acidic residues" evidence="1">
    <location>
        <begin position="94"/>
        <end position="104"/>
    </location>
</feature>
<sequence length="104" mass="11645">MIRVEPLTQATSTTLTCDFCTNTVQHVAGTESPSMVEYFSRLGWVVRRHPELEFLVVVCNRCRLLMDDVAAELDAAIARAIAERMNPPQSTPTEPRRRPTEATA</sequence>
<evidence type="ECO:0000313" key="3">
    <source>
        <dbReference type="Proteomes" id="UP000218965"/>
    </source>
</evidence>
<organism evidence="2 3">
    <name type="scientific">Microcella alkaliphila</name>
    <dbReference type="NCBI Taxonomy" id="279828"/>
    <lineage>
        <taxon>Bacteria</taxon>
        <taxon>Bacillati</taxon>
        <taxon>Actinomycetota</taxon>
        <taxon>Actinomycetes</taxon>
        <taxon>Micrococcales</taxon>
        <taxon>Microbacteriaceae</taxon>
        <taxon>Microcella</taxon>
    </lineage>
</organism>
<reference evidence="2 3" key="2">
    <citation type="submission" date="2016-01" db="EMBL/GenBank/DDBJ databases">
        <title>Microcella alkaliphila JAM AC0309 whole genome shotgun sequence.</title>
        <authorList>
            <person name="Kurata A."/>
            <person name="Hirose Y."/>
            <person name="Kishimoto N."/>
            <person name="Kobayashi T."/>
        </authorList>
    </citation>
    <scope>NUCLEOTIDE SEQUENCE [LARGE SCALE GENOMIC DNA]</scope>
    <source>
        <strain evidence="2 3">JAM AC0309</strain>
    </source>
</reference>
<dbReference type="OrthoDB" id="9885291at2"/>
<evidence type="ECO:0000313" key="2">
    <source>
        <dbReference type="EMBL" id="BAU32493.1"/>
    </source>
</evidence>
<dbReference type="KEGG" id="malk:MalAC0309_1642"/>
<gene>
    <name evidence="2" type="primary">PCM1</name>
    <name evidence="2" type="ORF">MalAC0309_1642</name>
</gene>
<proteinExistence type="predicted"/>
<dbReference type="EMBL" id="AP017315">
    <property type="protein sequence ID" value="BAU32493.1"/>
    <property type="molecule type" value="Genomic_DNA"/>
</dbReference>
<name>A0A0U5BVK6_9MICO</name>